<proteinExistence type="predicted"/>
<evidence type="ECO:0000313" key="1">
    <source>
        <dbReference type="EMBL" id="KAF0457842.1"/>
    </source>
</evidence>
<sequence>MYAECSKIDCTNKKEKDDRVKLWYKANDGMYWVLKSHKPNKDQFGIVGLQSAGLKISLNVLIRDKHEVHRYYKLHESTILIHYSNDPSVLAEFVKTFLILRNILIVNVSLLHSTPPRRLKKNLENSSTVLSPLR</sequence>
<keyword evidence="2" id="KW-1185">Reference proteome</keyword>
<protein>
    <submittedName>
        <fullName evidence="1">Uncharacterized protein</fullName>
    </submittedName>
</protein>
<accession>A0A8H4A9A8</accession>
<comment type="caution">
    <text evidence="1">The sequence shown here is derived from an EMBL/GenBank/DDBJ whole genome shotgun (WGS) entry which is preliminary data.</text>
</comment>
<organism evidence="1 2">
    <name type="scientific">Gigaspora margarita</name>
    <dbReference type="NCBI Taxonomy" id="4874"/>
    <lineage>
        <taxon>Eukaryota</taxon>
        <taxon>Fungi</taxon>
        <taxon>Fungi incertae sedis</taxon>
        <taxon>Mucoromycota</taxon>
        <taxon>Glomeromycotina</taxon>
        <taxon>Glomeromycetes</taxon>
        <taxon>Diversisporales</taxon>
        <taxon>Gigasporaceae</taxon>
        <taxon>Gigaspora</taxon>
    </lineage>
</organism>
<dbReference type="AlphaFoldDB" id="A0A8H4A9A8"/>
<dbReference type="OrthoDB" id="2387908at2759"/>
<reference evidence="1 2" key="1">
    <citation type="journal article" date="2019" name="Environ. Microbiol.">
        <title>At the nexus of three kingdoms: the genome of the mycorrhizal fungus Gigaspora margarita provides insights into plant, endobacterial and fungal interactions.</title>
        <authorList>
            <person name="Venice F."/>
            <person name="Ghignone S."/>
            <person name="Salvioli di Fossalunga A."/>
            <person name="Amselem J."/>
            <person name="Novero M."/>
            <person name="Xianan X."/>
            <person name="Sedzielewska Toro K."/>
            <person name="Morin E."/>
            <person name="Lipzen A."/>
            <person name="Grigoriev I.V."/>
            <person name="Henrissat B."/>
            <person name="Martin F.M."/>
            <person name="Bonfante P."/>
        </authorList>
    </citation>
    <scope>NUCLEOTIDE SEQUENCE [LARGE SCALE GENOMIC DNA]</scope>
    <source>
        <strain evidence="1 2">BEG34</strain>
    </source>
</reference>
<dbReference type="Proteomes" id="UP000439903">
    <property type="component" value="Unassembled WGS sequence"/>
</dbReference>
<evidence type="ECO:0000313" key="2">
    <source>
        <dbReference type="Proteomes" id="UP000439903"/>
    </source>
</evidence>
<name>A0A8H4A9A8_GIGMA</name>
<dbReference type="EMBL" id="WTPW01001089">
    <property type="protein sequence ID" value="KAF0457842.1"/>
    <property type="molecule type" value="Genomic_DNA"/>
</dbReference>
<gene>
    <name evidence="1" type="ORF">F8M41_001090</name>
</gene>